<dbReference type="Proteomes" id="UP000235786">
    <property type="component" value="Unassembled WGS sequence"/>
</dbReference>
<dbReference type="PANTHER" id="PTHR35394">
    <property type="entry name" value="DUF3176 DOMAIN-CONTAINING PROTEIN"/>
    <property type="match status" value="1"/>
</dbReference>
<keyword evidence="1" id="KW-1133">Transmembrane helix</keyword>
<reference evidence="2 3" key="1">
    <citation type="submission" date="2016-04" db="EMBL/GenBank/DDBJ databases">
        <title>A degradative enzymes factory behind the ericoid mycorrhizal symbiosis.</title>
        <authorList>
            <consortium name="DOE Joint Genome Institute"/>
            <person name="Martino E."/>
            <person name="Morin E."/>
            <person name="Grelet G."/>
            <person name="Kuo A."/>
            <person name="Kohler A."/>
            <person name="Daghino S."/>
            <person name="Barry K."/>
            <person name="Choi C."/>
            <person name="Cichocki N."/>
            <person name="Clum A."/>
            <person name="Copeland A."/>
            <person name="Hainaut M."/>
            <person name="Haridas S."/>
            <person name="Labutti K."/>
            <person name="Lindquist E."/>
            <person name="Lipzen A."/>
            <person name="Khouja H.-R."/>
            <person name="Murat C."/>
            <person name="Ohm R."/>
            <person name="Olson A."/>
            <person name="Spatafora J."/>
            <person name="Veneault-Fourrey C."/>
            <person name="Henrissat B."/>
            <person name="Grigoriev I."/>
            <person name="Martin F."/>
            <person name="Perotto S."/>
        </authorList>
    </citation>
    <scope>NUCLEOTIDE SEQUENCE [LARGE SCALE GENOMIC DNA]</scope>
    <source>
        <strain evidence="2 3">F</strain>
    </source>
</reference>
<dbReference type="EMBL" id="KZ613962">
    <property type="protein sequence ID" value="PMD31446.1"/>
    <property type="molecule type" value="Genomic_DNA"/>
</dbReference>
<dbReference type="PANTHER" id="PTHR35394:SF5">
    <property type="entry name" value="DUF3176 DOMAIN-CONTAINING PROTEIN"/>
    <property type="match status" value="1"/>
</dbReference>
<dbReference type="InterPro" id="IPR021514">
    <property type="entry name" value="DUF3176"/>
</dbReference>
<dbReference type="STRING" id="1149755.A0A2J6QYU7"/>
<name>A0A2J6QYU7_HYAVF</name>
<organism evidence="2 3">
    <name type="scientific">Hyaloscypha variabilis (strain UAMH 11265 / GT02V1 / F)</name>
    <name type="common">Meliniomyces variabilis</name>
    <dbReference type="NCBI Taxonomy" id="1149755"/>
    <lineage>
        <taxon>Eukaryota</taxon>
        <taxon>Fungi</taxon>
        <taxon>Dikarya</taxon>
        <taxon>Ascomycota</taxon>
        <taxon>Pezizomycotina</taxon>
        <taxon>Leotiomycetes</taxon>
        <taxon>Helotiales</taxon>
        <taxon>Hyaloscyphaceae</taxon>
        <taxon>Hyaloscypha</taxon>
        <taxon>Hyaloscypha variabilis</taxon>
    </lineage>
</organism>
<feature type="transmembrane region" description="Helical" evidence="1">
    <location>
        <begin position="91"/>
        <end position="112"/>
    </location>
</feature>
<evidence type="ECO:0000313" key="2">
    <source>
        <dbReference type="EMBL" id="PMD31446.1"/>
    </source>
</evidence>
<evidence type="ECO:0000313" key="3">
    <source>
        <dbReference type="Proteomes" id="UP000235786"/>
    </source>
</evidence>
<keyword evidence="3" id="KW-1185">Reference proteome</keyword>
<keyword evidence="1" id="KW-0472">Membrane</keyword>
<accession>A0A2J6QYU7</accession>
<protein>
    <submittedName>
        <fullName evidence="2">Uncharacterized protein</fullName>
    </submittedName>
</protein>
<dbReference type="Pfam" id="PF11374">
    <property type="entry name" value="DUF3176"/>
    <property type="match status" value="1"/>
</dbReference>
<dbReference type="OrthoDB" id="5376804at2759"/>
<feature type="transmembrane region" description="Helical" evidence="1">
    <location>
        <begin position="192"/>
        <end position="211"/>
    </location>
</feature>
<evidence type="ECO:0000256" key="1">
    <source>
        <dbReference type="SAM" id="Phobius"/>
    </source>
</evidence>
<keyword evidence="1" id="KW-0812">Transmembrane</keyword>
<dbReference type="AlphaFoldDB" id="A0A2J6QYU7"/>
<proteinExistence type="predicted"/>
<gene>
    <name evidence="2" type="ORF">L207DRAFT_591406</name>
</gene>
<sequence length="664" mass="72665">MNHSQRPDHSRVYSYRSVNSNPIPWETEINRDAGYWYTRSETKSENSSLSTVRKAIYNSPTPDTLETIGDDPPPFHANAKHRSCGYTFKSWLPELFCCILGFLAMLADVIILRLADGQPPTKITQLVTINSLIQFITSVAKVSFMVPIVSVLGQLKWLWFKDDARPLTDFQLHDGAGSGGLGSVKFSLTLRMLFNSPIAWLATIIALSSFFTSSLTQQAIGYVSDLQALSNGTAFVLRASVFSRSDKTGTGLDLVNGDELLIQTAYLTAAYLAPNQSLPGVDPICSSSDCDWPIYGSLGICAETVNISATTNSSLLAWLQEVFFYELEHSQYSTVFAEAGNASYYFAIQMPFLDPSTEFKDAPLQTVISQTFIGYFNNPVSLTNYTELTKMQYIGVSLYFCTQSFSTTVKGGIHNTSELAYTNNIVSSSTTESVNSYWSSELFGGALCQPGGSLIGSTITLSGATGLANETYAIDFCTGSYLSAMYIIGTTGAIFLDLQFSVVDTVGQISQALGIAIYGDLSSSTIPDPATQYGNIQFMMNNIAKSLTTYMRNEGPTFPNQDNSTIRGTAYAPQTLIHIRWPYITFLAGQLGLTIIVLLFTIVVTYRSRMQILKGNSLATMCALSQSAKIELGGMEDMERLERRAEEMRVGLERGADGQVRGLS</sequence>
<feature type="transmembrane region" description="Helical" evidence="1">
    <location>
        <begin position="581"/>
        <end position="606"/>
    </location>
</feature>
<feature type="transmembrane region" description="Helical" evidence="1">
    <location>
        <begin position="132"/>
        <end position="152"/>
    </location>
</feature>